<protein>
    <recommendedName>
        <fullName evidence="3">Ubiquitin-like domain-containing protein</fullName>
    </recommendedName>
</protein>
<dbReference type="SUPFAM" id="SSF54236">
    <property type="entry name" value="Ubiquitin-like"/>
    <property type="match status" value="1"/>
</dbReference>
<organism evidence="1 2">
    <name type="scientific">Rhizoctonia solani</name>
    <dbReference type="NCBI Taxonomy" id="456999"/>
    <lineage>
        <taxon>Eukaryota</taxon>
        <taxon>Fungi</taxon>
        <taxon>Dikarya</taxon>
        <taxon>Basidiomycota</taxon>
        <taxon>Agaricomycotina</taxon>
        <taxon>Agaricomycetes</taxon>
        <taxon>Cantharellales</taxon>
        <taxon>Ceratobasidiaceae</taxon>
        <taxon>Rhizoctonia</taxon>
    </lineage>
</organism>
<name>A0A8H3DLF4_9AGAM</name>
<dbReference type="EMBL" id="CAJMXA010003912">
    <property type="protein sequence ID" value="CAE6526558.1"/>
    <property type="molecule type" value="Genomic_DNA"/>
</dbReference>
<evidence type="ECO:0000313" key="1">
    <source>
        <dbReference type="EMBL" id="CAE6526558.1"/>
    </source>
</evidence>
<proteinExistence type="predicted"/>
<dbReference type="InterPro" id="IPR029071">
    <property type="entry name" value="Ubiquitin-like_domsf"/>
</dbReference>
<reference evidence="1" key="1">
    <citation type="submission" date="2021-01" db="EMBL/GenBank/DDBJ databases">
        <authorList>
            <person name="Kaushik A."/>
        </authorList>
    </citation>
    <scope>NUCLEOTIDE SEQUENCE</scope>
    <source>
        <strain evidence="1">AG6-10EEA</strain>
    </source>
</reference>
<dbReference type="AlphaFoldDB" id="A0A8H3DLF4"/>
<evidence type="ECO:0008006" key="3">
    <source>
        <dbReference type="Google" id="ProtNLM"/>
    </source>
</evidence>
<accession>A0A8H3DLF4</accession>
<gene>
    <name evidence="1" type="ORF">RDB_LOCUS160541</name>
</gene>
<dbReference type="Proteomes" id="UP000663853">
    <property type="component" value="Unassembled WGS sequence"/>
</dbReference>
<sequence length="290" mass="32522">MVQSFNVSRTCKVSRLGTVIRERMLPHIEENTLRLIGNCGRMDESRTLEYHGVENGDEILVLQEQRGGKPVIYLFSSSPVSNVRVQLSLVKAWRFSAIYPPTPINLPSDDSLGEVISWTVDTRPDGSLFDRLTNREVAYLFGKPTSPSMELVGFDPTCPTVLPSNSALLPFDKLTGYIDDALLAMELHAEARTSFITYWLPNLSKHTHIALRFLPQDQYEASAPLHITPAPEITTRVFMLFMGVQEGDLGPWETARVPAEEWSRVVGVDTAKAKNTSLFRVLEWGGMEIQ</sequence>
<dbReference type="OrthoDB" id="443318at2759"/>
<dbReference type="Gene3D" id="3.10.20.90">
    <property type="entry name" value="Phosphatidylinositol 3-kinase Catalytic Subunit, Chain A, domain 1"/>
    <property type="match status" value="1"/>
</dbReference>
<evidence type="ECO:0000313" key="2">
    <source>
        <dbReference type="Proteomes" id="UP000663853"/>
    </source>
</evidence>
<comment type="caution">
    <text evidence="1">The sequence shown here is derived from an EMBL/GenBank/DDBJ whole genome shotgun (WGS) entry which is preliminary data.</text>
</comment>
<dbReference type="CDD" id="cd17039">
    <property type="entry name" value="Ubl_ubiquitin_like"/>
    <property type="match status" value="1"/>
</dbReference>